<evidence type="ECO:0000256" key="2">
    <source>
        <dbReference type="ARBA" id="ARBA00011123"/>
    </source>
</evidence>
<comment type="caution">
    <text evidence="13">The sequence shown here is derived from an EMBL/GenBank/DDBJ whole genome shotgun (WGS) entry which is preliminary data.</text>
</comment>
<comment type="function">
    <text evidence="8 11">Allows the formation of correctly charged Asn-tRNA(Asn) or Gln-tRNA(Gln) through the transamidation of misacylated Asp-tRNA(Asn) or Glu-tRNA(Gln) in organisms which lack either or both of asparaginyl-tRNA or glutaminyl-tRNA synthetases. The reaction takes place in the presence of glutamine and ATP through an activated phospho-Asp-tRNA(Asn) or phospho-Glu-tRNA(Gln).</text>
</comment>
<organism evidence="13 14">
    <name type="scientific">Halarchaeum salinum</name>
    <dbReference type="NCBI Taxonomy" id="489912"/>
    <lineage>
        <taxon>Archaea</taxon>
        <taxon>Methanobacteriati</taxon>
        <taxon>Methanobacteriota</taxon>
        <taxon>Stenosarchaea group</taxon>
        <taxon>Halobacteria</taxon>
        <taxon>Halobacteriales</taxon>
        <taxon>Halobacteriaceae</taxon>
    </lineage>
</organism>
<dbReference type="InterPro" id="IPR004413">
    <property type="entry name" value="GatB"/>
</dbReference>
<evidence type="ECO:0000259" key="12">
    <source>
        <dbReference type="SMART" id="SM00845"/>
    </source>
</evidence>
<dbReference type="FunFam" id="1.10.150.380:FF:000001">
    <property type="entry name" value="Aspartyl/glutamyl-tRNA(Asn/Gln) amidotransferase subunit B"/>
    <property type="match status" value="1"/>
</dbReference>
<dbReference type="NCBIfam" id="NF004014">
    <property type="entry name" value="PRK05477.1-4"/>
    <property type="match status" value="1"/>
</dbReference>
<dbReference type="InterPro" id="IPR003789">
    <property type="entry name" value="Asn/Gln_tRNA_amidoTrase-B-like"/>
</dbReference>
<accession>A0AAV3S5M5</accession>
<dbReference type="AlphaFoldDB" id="A0AAV3S5M5"/>
<keyword evidence="14" id="KW-1185">Reference proteome</keyword>
<evidence type="ECO:0000256" key="5">
    <source>
        <dbReference type="ARBA" id="ARBA00022741"/>
    </source>
</evidence>
<reference evidence="13 14" key="1">
    <citation type="journal article" date="2019" name="Int. J. Syst. Evol. Microbiol.">
        <title>The Global Catalogue of Microorganisms (GCM) 10K type strain sequencing project: providing services to taxonomists for standard genome sequencing and annotation.</title>
        <authorList>
            <consortium name="The Broad Institute Genomics Platform"/>
            <consortium name="The Broad Institute Genome Sequencing Center for Infectious Disease"/>
            <person name="Wu L."/>
            <person name="Ma J."/>
        </authorList>
    </citation>
    <scope>NUCLEOTIDE SEQUENCE [LARGE SCALE GENOMIC DNA]</scope>
    <source>
        <strain evidence="13 14">JCM 16330</strain>
    </source>
</reference>
<evidence type="ECO:0000256" key="6">
    <source>
        <dbReference type="ARBA" id="ARBA00022840"/>
    </source>
</evidence>
<dbReference type="GO" id="GO:0005524">
    <property type="term" value="F:ATP binding"/>
    <property type="evidence" value="ECO:0007669"/>
    <property type="project" value="UniProtKB-KW"/>
</dbReference>
<comment type="catalytic activity">
    <reaction evidence="10 11">
        <text>L-glutamyl-tRNA(Gln) + L-glutamine + ATP + H2O = L-glutaminyl-tRNA(Gln) + L-glutamate + ADP + phosphate + H(+)</text>
        <dbReference type="Rhea" id="RHEA:17521"/>
        <dbReference type="Rhea" id="RHEA-COMP:9681"/>
        <dbReference type="Rhea" id="RHEA-COMP:9684"/>
        <dbReference type="ChEBI" id="CHEBI:15377"/>
        <dbReference type="ChEBI" id="CHEBI:15378"/>
        <dbReference type="ChEBI" id="CHEBI:29985"/>
        <dbReference type="ChEBI" id="CHEBI:30616"/>
        <dbReference type="ChEBI" id="CHEBI:43474"/>
        <dbReference type="ChEBI" id="CHEBI:58359"/>
        <dbReference type="ChEBI" id="CHEBI:78520"/>
        <dbReference type="ChEBI" id="CHEBI:78521"/>
        <dbReference type="ChEBI" id="CHEBI:456216"/>
    </reaction>
</comment>
<dbReference type="InterPro" id="IPR023168">
    <property type="entry name" value="GatB_Yqey_C_2"/>
</dbReference>
<evidence type="ECO:0000313" key="13">
    <source>
        <dbReference type="EMBL" id="GAA0292497.1"/>
    </source>
</evidence>
<keyword evidence="5 11" id="KW-0547">Nucleotide-binding</keyword>
<dbReference type="GO" id="GO:0070681">
    <property type="term" value="P:glutaminyl-tRNAGln biosynthesis via transamidation"/>
    <property type="evidence" value="ECO:0007669"/>
    <property type="project" value="TreeGrafter"/>
</dbReference>
<dbReference type="InterPro" id="IPR017959">
    <property type="entry name" value="Asn/Gln-tRNA_amidoTrfase_suB/E"/>
</dbReference>
<dbReference type="SUPFAM" id="SSF89095">
    <property type="entry name" value="GatB/YqeY motif"/>
    <property type="match status" value="1"/>
</dbReference>
<evidence type="ECO:0000256" key="11">
    <source>
        <dbReference type="HAMAP-Rule" id="MF_00121"/>
    </source>
</evidence>
<dbReference type="InterPro" id="IPR017958">
    <property type="entry name" value="Gln-tRNA_amidoTrfase_suB_CS"/>
</dbReference>
<dbReference type="NCBIfam" id="TIGR00133">
    <property type="entry name" value="gatB"/>
    <property type="match status" value="1"/>
</dbReference>
<dbReference type="Pfam" id="PF02934">
    <property type="entry name" value="GatB_N"/>
    <property type="match status" value="1"/>
</dbReference>
<dbReference type="PANTHER" id="PTHR11659">
    <property type="entry name" value="GLUTAMYL-TRNA GLN AMIDOTRANSFERASE SUBUNIT B MITOCHONDRIAL AND PROKARYOTIC PET112-RELATED"/>
    <property type="match status" value="1"/>
</dbReference>
<gene>
    <name evidence="11 13" type="primary">gatB</name>
    <name evidence="13" type="ORF">GCM10009066_03760</name>
</gene>
<dbReference type="GO" id="GO:0006412">
    <property type="term" value="P:translation"/>
    <property type="evidence" value="ECO:0007669"/>
    <property type="project" value="UniProtKB-UniRule"/>
</dbReference>
<dbReference type="InterPro" id="IPR006075">
    <property type="entry name" value="Asn/Gln-tRNA_Trfase_suB/E_cat"/>
</dbReference>
<protein>
    <recommendedName>
        <fullName evidence="3 11">Aspartyl/glutamyl-tRNA(Asn/Gln) amidotransferase subunit B</fullName>
        <shortName evidence="11">Asp/Glu-ADT subunit B</shortName>
        <ecNumber evidence="11">6.3.5.-</ecNumber>
    </recommendedName>
</protein>
<evidence type="ECO:0000256" key="8">
    <source>
        <dbReference type="ARBA" id="ARBA00024799"/>
    </source>
</evidence>
<dbReference type="InterPro" id="IPR042114">
    <property type="entry name" value="GatB_C_1"/>
</dbReference>
<dbReference type="RefSeq" id="WP_211311742.1">
    <property type="nucleotide sequence ID" value="NZ_BAAABL010000021.1"/>
</dbReference>
<comment type="catalytic activity">
    <reaction evidence="9 11">
        <text>L-aspartyl-tRNA(Asn) + L-glutamine + ATP + H2O = L-asparaginyl-tRNA(Asn) + L-glutamate + ADP + phosphate + 2 H(+)</text>
        <dbReference type="Rhea" id="RHEA:14513"/>
        <dbReference type="Rhea" id="RHEA-COMP:9674"/>
        <dbReference type="Rhea" id="RHEA-COMP:9677"/>
        <dbReference type="ChEBI" id="CHEBI:15377"/>
        <dbReference type="ChEBI" id="CHEBI:15378"/>
        <dbReference type="ChEBI" id="CHEBI:29985"/>
        <dbReference type="ChEBI" id="CHEBI:30616"/>
        <dbReference type="ChEBI" id="CHEBI:43474"/>
        <dbReference type="ChEBI" id="CHEBI:58359"/>
        <dbReference type="ChEBI" id="CHEBI:78515"/>
        <dbReference type="ChEBI" id="CHEBI:78516"/>
        <dbReference type="ChEBI" id="CHEBI:456216"/>
    </reaction>
</comment>
<dbReference type="GO" id="GO:0050567">
    <property type="term" value="F:glutaminyl-tRNA synthase (glutamine-hydrolyzing) activity"/>
    <property type="evidence" value="ECO:0007669"/>
    <property type="project" value="UniProtKB-UniRule"/>
</dbReference>
<keyword evidence="6 11" id="KW-0067">ATP-binding</keyword>
<dbReference type="HAMAP" id="MF_00121">
    <property type="entry name" value="GatB"/>
    <property type="match status" value="1"/>
</dbReference>
<dbReference type="InterPro" id="IPR018027">
    <property type="entry name" value="Asn/Gln_amidotransferase"/>
</dbReference>
<evidence type="ECO:0000256" key="1">
    <source>
        <dbReference type="ARBA" id="ARBA00005306"/>
    </source>
</evidence>
<comment type="similarity">
    <text evidence="1 11">Belongs to the GatB/GatE family. GatB subfamily.</text>
</comment>
<dbReference type="SUPFAM" id="SSF55931">
    <property type="entry name" value="Glutamine synthetase/guanido kinase"/>
    <property type="match status" value="1"/>
</dbReference>
<name>A0AAV3S5M5_9EURY</name>
<dbReference type="Gene3D" id="1.10.150.380">
    <property type="entry name" value="GatB domain, N-terminal subdomain"/>
    <property type="match status" value="1"/>
</dbReference>
<evidence type="ECO:0000313" key="14">
    <source>
        <dbReference type="Proteomes" id="UP001500837"/>
    </source>
</evidence>
<dbReference type="InterPro" id="IPR014746">
    <property type="entry name" value="Gln_synth/guanido_kin_cat_dom"/>
</dbReference>
<dbReference type="FunFam" id="1.10.10.410:FF:000001">
    <property type="entry name" value="Aspartyl/glutamyl-tRNA(Asn/Gln) amidotransferase subunit B"/>
    <property type="match status" value="1"/>
</dbReference>
<comment type="subunit">
    <text evidence="2 11">Heterotrimer of A, B and C subunits.</text>
</comment>
<dbReference type="NCBIfam" id="NF004012">
    <property type="entry name" value="PRK05477.1-2"/>
    <property type="match status" value="1"/>
</dbReference>
<evidence type="ECO:0000256" key="10">
    <source>
        <dbReference type="ARBA" id="ARBA00047913"/>
    </source>
</evidence>
<dbReference type="Proteomes" id="UP001500837">
    <property type="component" value="Unassembled WGS sequence"/>
</dbReference>
<sequence length="492" mass="54336">MSTQAATEDLAAVIGLEVHVQLETDTKIFCGCSTDAADAEPNTHTCPTCLGLPGALPVLNEGAVEAAVRLGKALHADIPERTTFHRKNYFYPDLPKGFQLTQYDAPICQAGELEVRVEDRRRDIGITRAHLEEDPGSLQHVGGSIDTADYTKVDYNRAGTPLVEIVTEPDFRSPDETRAFLAKLEEVLEYLGIYDAERDGSLRVDANISMVPASELAGEVDDATLEEANRTEVKNISSHKGAQQALAYEVTRQRNAIQRGREVEQETRHWDESRGITVSMRSKEAEKDYRYFEEADLPPLEVADWKQKLEIPELPDARRERFREEYGLSAEAASKLTSTKEVADFFEEIAREYDPDLAATWVADNLLGELNYRDMAVTDLEGRFDEFTHLVELVAEDEITEKNAREVVLREMLDDGASPDAIVEAEDLGKTGAGEVQAAVEEAIDENPDAVADYEAGDEGAINFLVGQVMQKTGGSADPGQVNGLLREELDG</sequence>
<dbReference type="Pfam" id="PF02637">
    <property type="entry name" value="GatB_Yqey"/>
    <property type="match status" value="1"/>
</dbReference>
<keyword evidence="7 11" id="KW-0648">Protein biosynthesis</keyword>
<dbReference type="PANTHER" id="PTHR11659:SF0">
    <property type="entry name" value="GLUTAMYL-TRNA(GLN) AMIDOTRANSFERASE SUBUNIT B, MITOCHONDRIAL"/>
    <property type="match status" value="1"/>
</dbReference>
<evidence type="ECO:0000256" key="7">
    <source>
        <dbReference type="ARBA" id="ARBA00022917"/>
    </source>
</evidence>
<evidence type="ECO:0000256" key="3">
    <source>
        <dbReference type="ARBA" id="ARBA00016923"/>
    </source>
</evidence>
<evidence type="ECO:0000256" key="4">
    <source>
        <dbReference type="ARBA" id="ARBA00022598"/>
    </source>
</evidence>
<dbReference type="PROSITE" id="PS01234">
    <property type="entry name" value="GATB"/>
    <property type="match status" value="1"/>
</dbReference>
<evidence type="ECO:0000256" key="9">
    <source>
        <dbReference type="ARBA" id="ARBA00047380"/>
    </source>
</evidence>
<dbReference type="EMBL" id="BAAABL010000021">
    <property type="protein sequence ID" value="GAA0292497.1"/>
    <property type="molecule type" value="Genomic_DNA"/>
</dbReference>
<feature type="domain" description="Asn/Gln amidotransferase" evidence="12">
    <location>
        <begin position="344"/>
        <end position="490"/>
    </location>
</feature>
<dbReference type="SMART" id="SM00845">
    <property type="entry name" value="GatB_Yqey"/>
    <property type="match status" value="1"/>
</dbReference>
<keyword evidence="4 11" id="KW-0436">Ligase</keyword>
<proteinExistence type="inferred from homology"/>
<dbReference type="EC" id="6.3.5.-" evidence="11"/>
<dbReference type="Gene3D" id="1.10.10.410">
    <property type="match status" value="1"/>
</dbReference>